<feature type="transmembrane region" description="Helical" evidence="1">
    <location>
        <begin position="144"/>
        <end position="165"/>
    </location>
</feature>
<evidence type="ECO:0000313" key="3">
    <source>
        <dbReference type="Proteomes" id="UP000184079"/>
    </source>
</evidence>
<organism evidence="2 3">
    <name type="scientific">Virgibacillus chiguensis</name>
    <dbReference type="NCBI Taxonomy" id="411959"/>
    <lineage>
        <taxon>Bacteria</taxon>
        <taxon>Bacillati</taxon>
        <taxon>Bacillota</taxon>
        <taxon>Bacilli</taxon>
        <taxon>Bacillales</taxon>
        <taxon>Bacillaceae</taxon>
        <taxon>Virgibacillus</taxon>
    </lineage>
</organism>
<protein>
    <submittedName>
        <fullName evidence="2">Uncharacterized protein</fullName>
    </submittedName>
</protein>
<dbReference type="EMBL" id="FQXD01000014">
    <property type="protein sequence ID" value="SHH80129.1"/>
    <property type="molecule type" value="Genomic_DNA"/>
</dbReference>
<gene>
    <name evidence="2" type="ORF">SAMN05421807_11435</name>
</gene>
<keyword evidence="1" id="KW-0472">Membrane</keyword>
<keyword evidence="3" id="KW-1185">Reference proteome</keyword>
<feature type="transmembrane region" description="Helical" evidence="1">
    <location>
        <begin position="53"/>
        <end position="70"/>
    </location>
</feature>
<dbReference type="Proteomes" id="UP000184079">
    <property type="component" value="Unassembled WGS sequence"/>
</dbReference>
<reference evidence="3" key="1">
    <citation type="submission" date="2016-11" db="EMBL/GenBank/DDBJ databases">
        <authorList>
            <person name="Varghese N."/>
            <person name="Submissions S."/>
        </authorList>
    </citation>
    <scope>NUCLEOTIDE SEQUENCE [LARGE SCALE GENOMIC DNA]</scope>
    <source>
        <strain evidence="3">CGMCC 1.6496</strain>
    </source>
</reference>
<dbReference type="AlphaFoldDB" id="A0A1M5VXU4"/>
<evidence type="ECO:0000313" key="2">
    <source>
        <dbReference type="EMBL" id="SHH80129.1"/>
    </source>
</evidence>
<name>A0A1M5VXU4_9BACI</name>
<keyword evidence="1" id="KW-0812">Transmembrane</keyword>
<sequence>MYFCYKYICAMTDIKKVSLLSAETLYLQIYNLKEKLGKLESEYWQLTSNVETWYFWFNISFFFIPLFILYKFIERERIFEISFYGYSVHMISSKVNGALEANNLVVHPHDLTSLFPSGMTVTAVILPVAYMLLYQYCTKKNKNFYGYALLLTIFIAYGFDYVFVLSDYLRLNKGMNLTYLLLLNFLVASLAYWLTYLFRWIKMQTK</sequence>
<keyword evidence="1" id="KW-1133">Transmembrane helix</keyword>
<evidence type="ECO:0000256" key="1">
    <source>
        <dbReference type="SAM" id="Phobius"/>
    </source>
</evidence>
<feature type="transmembrane region" description="Helical" evidence="1">
    <location>
        <begin position="111"/>
        <end position="132"/>
    </location>
</feature>
<accession>A0A1M5VXU4</accession>
<feature type="transmembrane region" description="Helical" evidence="1">
    <location>
        <begin position="177"/>
        <end position="198"/>
    </location>
</feature>
<proteinExistence type="predicted"/>